<feature type="compositionally biased region" description="Basic and acidic residues" evidence="2">
    <location>
        <begin position="763"/>
        <end position="772"/>
    </location>
</feature>
<organism evidence="3">
    <name type="scientific">Trepomonas sp. PC1</name>
    <dbReference type="NCBI Taxonomy" id="1076344"/>
    <lineage>
        <taxon>Eukaryota</taxon>
        <taxon>Metamonada</taxon>
        <taxon>Diplomonadida</taxon>
        <taxon>Hexamitidae</taxon>
        <taxon>Hexamitinae</taxon>
        <taxon>Trepomonas</taxon>
    </lineage>
</organism>
<accession>A0A146K603</accession>
<feature type="region of interest" description="Disordered" evidence="2">
    <location>
        <begin position="755"/>
        <end position="774"/>
    </location>
</feature>
<dbReference type="EMBL" id="GDID01004778">
    <property type="protein sequence ID" value="JAP91828.1"/>
    <property type="molecule type" value="Transcribed_RNA"/>
</dbReference>
<proteinExistence type="predicted"/>
<name>A0A146K603_9EUKA</name>
<evidence type="ECO:0000256" key="1">
    <source>
        <dbReference type="SAM" id="Coils"/>
    </source>
</evidence>
<gene>
    <name evidence="3" type="ORF">TPC1_16431</name>
</gene>
<dbReference type="AlphaFoldDB" id="A0A146K603"/>
<reference evidence="3" key="1">
    <citation type="submission" date="2015-07" db="EMBL/GenBank/DDBJ databases">
        <title>Adaptation to a free-living lifestyle via gene acquisitions in the diplomonad Trepomonas sp. PC1.</title>
        <authorList>
            <person name="Xu F."/>
            <person name="Jerlstrom-Hultqvist J."/>
            <person name="Kolisko M."/>
            <person name="Simpson A.G.B."/>
            <person name="Roger A.J."/>
            <person name="Svard S.G."/>
            <person name="Andersson J.O."/>
        </authorList>
    </citation>
    <scope>NUCLEOTIDE SEQUENCE</scope>
    <source>
        <strain evidence="3">PC1</strain>
    </source>
</reference>
<feature type="coiled-coil region" evidence="1">
    <location>
        <begin position="238"/>
        <end position="265"/>
    </location>
</feature>
<sequence length="991" mass="115075">MIQAENIYNLKRQAAYQQISDFLDTSNLQVKRNLAVYNAEVEYEQRQQLQADLDLQMAHEKSISHIQQIIADTPMLKSLSQLNLPPSQIDDLLRFENFVQFFKKHQTTLTNMTVFQEDFKQPELQKSIQTFQTDLQKFLEKINLKNFIVNEFDAQTQLQTEPYDGKKYDSMSVINKDNVLQFVYLIGSVLQQTLSDQKTLQTYYQQELPEKLIDQKKMQNEEELKGAVWFLYKDGIPVENDETQKVEAKNTKKDKKEDKKEINIQPDLDYKQEYVNLHGTKVILVAGCRKTGKTDFIQKLVQKIKTDHKEEDYQIDSEEAIVTLQELSSPEKLIEALEKNITQTINAPKFVIIDGIGVFDPAELNQKLVSLQREQSQFIDNFIQQRQKSLDKSPTRASLNSAQSKQQKQMYNYSGFFKIYLMNPSVEDFISRQFGRIYDGDNELFNFQNNISQLIDKQLEGKLKLVTPYGQNFTKEYQLFSKFFKQLHEYYDDKIFGISLDQQKVLIENPEAESAASQICNQLSANTAVLDFQNLTQQRMNQMLLLKAQKFLQIEFNTSVEQFFRKRDEFGIQDPKKFKTLQFTKEKVKTELDYFDQRVLGVKNLQAMLERFLQLKEKYEEKYNFAHQSVIKAQITSAMLQKQQTQRGISDITEKFSGLLKNVIESNFNQFISYQNAVQNDLKTQDIIISDQLVMLDKILQENLQQIQKLYGQIQNSFKTTSQESVQLNKKLSAQIIQKVDQFLSQCIEQIEKPPSEVAQTPSKDKNAKQKQPEVQYLTQDSQLNLLQIFSALNAIKELAQAAIHYQVGFKAMILNIQASISNYEVPVYEFQKKSVNTKALKQIDPQIQLMESNQYFAQIDQQLSETSADRYLDLIEQVFKQYSIALLQTSPSGECQKCEPNAIFEPVISEFEKRIKDQFEGLLEIEKSNLKDYATTITTSIKEYQDVLEQNVQTAGQISMMVVQKLQEKMDGSVAGIEISYNGEVTIFTK</sequence>
<protein>
    <submittedName>
        <fullName evidence="3">Uncharacterized protein</fullName>
    </submittedName>
</protein>
<evidence type="ECO:0000256" key="2">
    <source>
        <dbReference type="SAM" id="MobiDB-lite"/>
    </source>
</evidence>
<evidence type="ECO:0000313" key="3">
    <source>
        <dbReference type="EMBL" id="JAP91828.1"/>
    </source>
</evidence>
<keyword evidence="1" id="KW-0175">Coiled coil</keyword>